<keyword evidence="6" id="KW-1185">Reference proteome</keyword>
<dbReference type="InterPro" id="IPR028082">
    <property type="entry name" value="Peripla_BP_I"/>
</dbReference>
<evidence type="ECO:0000256" key="3">
    <source>
        <dbReference type="SAM" id="Phobius"/>
    </source>
</evidence>
<reference evidence="5" key="1">
    <citation type="submission" date="2022-07" db="EMBL/GenBank/DDBJ databases">
        <title>Arcobacter roscoffensis sp. nov., a marine bacterium isolated from coastal seawater collected from Roscoff, France.</title>
        <authorList>
            <person name="Pascual J."/>
            <person name="Lepeaux C."/>
            <person name="Methner A."/>
            <person name="Overmann J."/>
        </authorList>
    </citation>
    <scope>NUCLEOTIDE SEQUENCE</scope>
    <source>
        <strain evidence="5">ARW1-2F2</strain>
    </source>
</reference>
<dbReference type="Pfam" id="PF13458">
    <property type="entry name" value="Peripla_BP_6"/>
    <property type="match status" value="1"/>
</dbReference>
<dbReference type="PANTHER" id="PTHR30483">
    <property type="entry name" value="LEUCINE-SPECIFIC-BINDING PROTEIN"/>
    <property type="match status" value="1"/>
</dbReference>
<keyword evidence="3" id="KW-0472">Membrane</keyword>
<protein>
    <submittedName>
        <fullName evidence="5">ABC transporter substrate-binding protein</fullName>
    </submittedName>
</protein>
<keyword evidence="3" id="KW-1133">Transmembrane helix</keyword>
<keyword evidence="3" id="KW-0812">Transmembrane</keyword>
<dbReference type="InterPro" id="IPR028081">
    <property type="entry name" value="Leu-bd"/>
</dbReference>
<comment type="similarity">
    <text evidence="1">Belongs to the leucine-binding protein family.</text>
</comment>
<dbReference type="InterPro" id="IPR051010">
    <property type="entry name" value="BCAA_transport"/>
</dbReference>
<dbReference type="Gene3D" id="3.40.50.2300">
    <property type="match status" value="2"/>
</dbReference>
<evidence type="ECO:0000256" key="1">
    <source>
        <dbReference type="ARBA" id="ARBA00010062"/>
    </source>
</evidence>
<dbReference type="PANTHER" id="PTHR30483:SF6">
    <property type="entry name" value="PERIPLASMIC BINDING PROTEIN OF ABC TRANSPORTER FOR NATURAL AMINO ACIDS"/>
    <property type="match status" value="1"/>
</dbReference>
<evidence type="ECO:0000259" key="4">
    <source>
        <dbReference type="Pfam" id="PF13458"/>
    </source>
</evidence>
<dbReference type="SUPFAM" id="SSF53822">
    <property type="entry name" value="Periplasmic binding protein-like I"/>
    <property type="match status" value="1"/>
</dbReference>
<dbReference type="EMBL" id="CP100595">
    <property type="protein sequence ID" value="UTJ05843.1"/>
    <property type="molecule type" value="Genomic_DNA"/>
</dbReference>
<feature type="domain" description="Leucine-binding protein" evidence="4">
    <location>
        <begin position="30"/>
        <end position="363"/>
    </location>
</feature>
<dbReference type="Proteomes" id="UP001060012">
    <property type="component" value="Chromosome"/>
</dbReference>
<dbReference type="RefSeq" id="WP_254576024.1">
    <property type="nucleotide sequence ID" value="NZ_CP100595.1"/>
</dbReference>
<keyword evidence="2" id="KW-0732">Signal</keyword>
<evidence type="ECO:0000256" key="2">
    <source>
        <dbReference type="ARBA" id="ARBA00022729"/>
    </source>
</evidence>
<accession>A0ABY5E540</accession>
<sequence length="369" mass="42531">MQNISRFMIAFFLFIILVVYYFYKTSESESVKIGFVGALTSKYSVLGNAMMNGVLLAFDEIDYKINNKNIEIIFKDDKKNPELNKQIVNEFIENDIKIVIGNVTSTMSKISMSIINKHSDMFMISAASASNEFTGIDDQFFRVHVANNPSRFDSFSKYIIQNNYNKIYGLYDPDNITYTKDYLINFEKSFINNGGTKLISLESTNKSLDTLVLDIKKKNPDMILMCANSVDSAKIIQFLRLKGVTTKIALAEWAMTKSFLENAGKSSEGVIFNIDFNPKSEKPKYKNFVKNYKQKYNHEPSMYAAKAYELAQIIIEMLKKGDERQIKYNLLKQKNFEGLIDKIVFDQYGDVVRTYYTFEVENGEFIKIK</sequence>
<evidence type="ECO:0000313" key="6">
    <source>
        <dbReference type="Proteomes" id="UP001060012"/>
    </source>
</evidence>
<name>A0ABY5E540_9BACT</name>
<proteinExistence type="inferred from homology"/>
<evidence type="ECO:0000313" key="5">
    <source>
        <dbReference type="EMBL" id="UTJ05843.1"/>
    </source>
</evidence>
<organism evidence="5 6">
    <name type="scientific">Arcobacter roscoffensis</name>
    <dbReference type="NCBI Taxonomy" id="2961520"/>
    <lineage>
        <taxon>Bacteria</taxon>
        <taxon>Pseudomonadati</taxon>
        <taxon>Campylobacterota</taxon>
        <taxon>Epsilonproteobacteria</taxon>
        <taxon>Campylobacterales</taxon>
        <taxon>Arcobacteraceae</taxon>
        <taxon>Arcobacter</taxon>
    </lineage>
</organism>
<gene>
    <name evidence="5" type="ORF">NJU99_11370</name>
</gene>
<feature type="transmembrane region" description="Helical" evidence="3">
    <location>
        <begin position="7"/>
        <end position="23"/>
    </location>
</feature>